<protein>
    <submittedName>
        <fullName evidence="2">Uncharacterized protein</fullName>
    </submittedName>
</protein>
<sequence length="154" mass="17048">MVADQWQTREAAGSRNLSRAGIWSSCINDVCTDNDEGAMIACQVFGVFGAVLMFECMRMENAMMQSEEFINKGVVMLLIMNASGFLCMMVEFIVYVTKTEMVGAEFGHSCIMTIVAFLLSCAAMVCSSLAYYENRSGQEEDTFDSYTVRASHPV</sequence>
<feature type="transmembrane region" description="Helical" evidence="1">
    <location>
        <begin position="106"/>
        <end position="132"/>
    </location>
</feature>
<keyword evidence="3" id="KW-1185">Reference proteome</keyword>
<evidence type="ECO:0000313" key="2">
    <source>
        <dbReference type="EMBL" id="KAK7101126.1"/>
    </source>
</evidence>
<reference evidence="2 3" key="1">
    <citation type="submission" date="2024-02" db="EMBL/GenBank/DDBJ databases">
        <title>Chromosome-scale genome assembly of the rough periwinkle Littorina saxatilis.</title>
        <authorList>
            <person name="De Jode A."/>
            <person name="Faria R."/>
            <person name="Formenti G."/>
            <person name="Sims Y."/>
            <person name="Smith T.P."/>
            <person name="Tracey A."/>
            <person name="Wood J.M.D."/>
            <person name="Zagrodzka Z.B."/>
            <person name="Johannesson K."/>
            <person name="Butlin R.K."/>
            <person name="Leder E.H."/>
        </authorList>
    </citation>
    <scope>NUCLEOTIDE SEQUENCE [LARGE SCALE GENOMIC DNA]</scope>
    <source>
        <strain evidence="2">Snail1</strain>
        <tissue evidence="2">Muscle</tissue>
    </source>
</reference>
<organism evidence="2 3">
    <name type="scientific">Littorina saxatilis</name>
    <dbReference type="NCBI Taxonomy" id="31220"/>
    <lineage>
        <taxon>Eukaryota</taxon>
        <taxon>Metazoa</taxon>
        <taxon>Spiralia</taxon>
        <taxon>Lophotrochozoa</taxon>
        <taxon>Mollusca</taxon>
        <taxon>Gastropoda</taxon>
        <taxon>Caenogastropoda</taxon>
        <taxon>Littorinimorpha</taxon>
        <taxon>Littorinoidea</taxon>
        <taxon>Littorinidae</taxon>
        <taxon>Littorina</taxon>
    </lineage>
</organism>
<dbReference type="Proteomes" id="UP001374579">
    <property type="component" value="Unassembled WGS sequence"/>
</dbReference>
<evidence type="ECO:0000313" key="3">
    <source>
        <dbReference type="Proteomes" id="UP001374579"/>
    </source>
</evidence>
<dbReference type="EMBL" id="JBAMIC010000011">
    <property type="protein sequence ID" value="KAK7101126.1"/>
    <property type="molecule type" value="Genomic_DNA"/>
</dbReference>
<feature type="transmembrane region" description="Helical" evidence="1">
    <location>
        <begin position="37"/>
        <end position="54"/>
    </location>
</feature>
<comment type="caution">
    <text evidence="2">The sequence shown here is derived from an EMBL/GenBank/DDBJ whole genome shotgun (WGS) entry which is preliminary data.</text>
</comment>
<proteinExistence type="predicted"/>
<gene>
    <name evidence="2" type="ORF">V1264_023965</name>
</gene>
<keyword evidence="1" id="KW-0812">Transmembrane</keyword>
<accession>A0AAN9B878</accession>
<keyword evidence="1" id="KW-0472">Membrane</keyword>
<evidence type="ECO:0000256" key="1">
    <source>
        <dbReference type="SAM" id="Phobius"/>
    </source>
</evidence>
<name>A0AAN9B878_9CAEN</name>
<feature type="transmembrane region" description="Helical" evidence="1">
    <location>
        <begin position="74"/>
        <end position="94"/>
    </location>
</feature>
<dbReference type="AlphaFoldDB" id="A0AAN9B878"/>
<keyword evidence="1" id="KW-1133">Transmembrane helix</keyword>